<sequence length="179" mass="20858">MQCRNFNWWLQGSSRQGLHHRTCEGGEESRSHYSRTVYDLLTSVKPFSARCKYLKNIQVISPIYLRAHIYNVDEGRLHEILFTCEQNLNRPSHNDRTDSCRPSLLLSFSDQVLISLSMRHLISICEGALDFFLSYIVKCRLFVHFSGRKLVDALVLKWCPDLASTHLHHFSMSCAFRHV</sequence>
<dbReference type="Proteomes" id="UP001418222">
    <property type="component" value="Unassembled WGS sequence"/>
</dbReference>
<gene>
    <name evidence="1" type="ORF">KSP39_PZI019984</name>
</gene>
<keyword evidence="2" id="KW-1185">Reference proteome</keyword>
<accession>A0AAP0AZ19</accession>
<evidence type="ECO:0000313" key="2">
    <source>
        <dbReference type="Proteomes" id="UP001418222"/>
    </source>
</evidence>
<comment type="caution">
    <text evidence="1">The sequence shown here is derived from an EMBL/GenBank/DDBJ whole genome shotgun (WGS) entry which is preliminary data.</text>
</comment>
<proteinExistence type="predicted"/>
<protein>
    <submittedName>
        <fullName evidence="1">Uncharacterized protein</fullName>
    </submittedName>
</protein>
<evidence type="ECO:0000313" key="1">
    <source>
        <dbReference type="EMBL" id="KAK8921015.1"/>
    </source>
</evidence>
<dbReference type="EMBL" id="JBBWWQ010000018">
    <property type="protein sequence ID" value="KAK8921015.1"/>
    <property type="molecule type" value="Genomic_DNA"/>
</dbReference>
<dbReference type="AlphaFoldDB" id="A0AAP0AZ19"/>
<reference evidence="1 2" key="1">
    <citation type="journal article" date="2022" name="Nat. Plants">
        <title>Genomes of leafy and leafless Platanthera orchids illuminate the evolution of mycoheterotrophy.</title>
        <authorList>
            <person name="Li M.H."/>
            <person name="Liu K.W."/>
            <person name="Li Z."/>
            <person name="Lu H.C."/>
            <person name="Ye Q.L."/>
            <person name="Zhang D."/>
            <person name="Wang J.Y."/>
            <person name="Li Y.F."/>
            <person name="Zhong Z.M."/>
            <person name="Liu X."/>
            <person name="Yu X."/>
            <person name="Liu D.K."/>
            <person name="Tu X.D."/>
            <person name="Liu B."/>
            <person name="Hao Y."/>
            <person name="Liao X.Y."/>
            <person name="Jiang Y.T."/>
            <person name="Sun W.H."/>
            <person name="Chen J."/>
            <person name="Chen Y.Q."/>
            <person name="Ai Y."/>
            <person name="Zhai J.W."/>
            <person name="Wu S.S."/>
            <person name="Zhou Z."/>
            <person name="Hsiao Y.Y."/>
            <person name="Wu W.L."/>
            <person name="Chen Y.Y."/>
            <person name="Lin Y.F."/>
            <person name="Hsu J.L."/>
            <person name="Li C.Y."/>
            <person name="Wang Z.W."/>
            <person name="Zhao X."/>
            <person name="Zhong W.Y."/>
            <person name="Ma X.K."/>
            <person name="Ma L."/>
            <person name="Huang J."/>
            <person name="Chen G.Z."/>
            <person name="Huang M.Z."/>
            <person name="Huang L."/>
            <person name="Peng D.H."/>
            <person name="Luo Y.B."/>
            <person name="Zou S.Q."/>
            <person name="Chen S.P."/>
            <person name="Lan S."/>
            <person name="Tsai W.C."/>
            <person name="Van de Peer Y."/>
            <person name="Liu Z.J."/>
        </authorList>
    </citation>
    <scope>NUCLEOTIDE SEQUENCE [LARGE SCALE GENOMIC DNA]</scope>
    <source>
        <strain evidence="1">Lor287</strain>
    </source>
</reference>
<organism evidence="1 2">
    <name type="scientific">Platanthera zijinensis</name>
    <dbReference type="NCBI Taxonomy" id="2320716"/>
    <lineage>
        <taxon>Eukaryota</taxon>
        <taxon>Viridiplantae</taxon>
        <taxon>Streptophyta</taxon>
        <taxon>Embryophyta</taxon>
        <taxon>Tracheophyta</taxon>
        <taxon>Spermatophyta</taxon>
        <taxon>Magnoliopsida</taxon>
        <taxon>Liliopsida</taxon>
        <taxon>Asparagales</taxon>
        <taxon>Orchidaceae</taxon>
        <taxon>Orchidoideae</taxon>
        <taxon>Orchideae</taxon>
        <taxon>Orchidinae</taxon>
        <taxon>Platanthera</taxon>
    </lineage>
</organism>
<name>A0AAP0AZ19_9ASPA</name>